<accession>A0AA38CKM7</accession>
<name>A0AA38CKM7_TAXCH</name>
<feature type="non-terminal residue" evidence="1">
    <location>
        <position position="1"/>
    </location>
</feature>
<sequence>VEIEGTDWRKIRMVELIRLEELRNSTMIKLEQHRQTTKKWFDRKARHQAFKIGDLVLKWDANRAKPGCSSKFDALWSGPYIIKSYKEANSFESTHPDGSELQIP</sequence>
<evidence type="ECO:0000313" key="1">
    <source>
        <dbReference type="EMBL" id="KAH9300703.1"/>
    </source>
</evidence>
<protein>
    <submittedName>
        <fullName evidence="1">Uncharacterized protein</fullName>
    </submittedName>
</protein>
<comment type="caution">
    <text evidence="1">The sequence shown here is derived from an EMBL/GenBank/DDBJ whole genome shotgun (WGS) entry which is preliminary data.</text>
</comment>
<keyword evidence="2" id="KW-1185">Reference proteome</keyword>
<feature type="non-terminal residue" evidence="1">
    <location>
        <position position="104"/>
    </location>
</feature>
<gene>
    <name evidence="1" type="ORF">KI387_012286</name>
</gene>
<dbReference type="EMBL" id="JAHRHJ020000009">
    <property type="protein sequence ID" value="KAH9300703.1"/>
    <property type="molecule type" value="Genomic_DNA"/>
</dbReference>
<evidence type="ECO:0000313" key="2">
    <source>
        <dbReference type="Proteomes" id="UP000824469"/>
    </source>
</evidence>
<reference evidence="1 2" key="1">
    <citation type="journal article" date="2021" name="Nat. Plants">
        <title>The Taxus genome provides insights into paclitaxel biosynthesis.</title>
        <authorList>
            <person name="Xiong X."/>
            <person name="Gou J."/>
            <person name="Liao Q."/>
            <person name="Li Y."/>
            <person name="Zhou Q."/>
            <person name="Bi G."/>
            <person name="Li C."/>
            <person name="Du R."/>
            <person name="Wang X."/>
            <person name="Sun T."/>
            <person name="Guo L."/>
            <person name="Liang H."/>
            <person name="Lu P."/>
            <person name="Wu Y."/>
            <person name="Zhang Z."/>
            <person name="Ro D.K."/>
            <person name="Shang Y."/>
            <person name="Huang S."/>
            <person name="Yan J."/>
        </authorList>
    </citation>
    <scope>NUCLEOTIDE SEQUENCE [LARGE SCALE GENOMIC DNA]</scope>
    <source>
        <strain evidence="1">Ta-2019</strain>
    </source>
</reference>
<dbReference type="AlphaFoldDB" id="A0AA38CKM7"/>
<organism evidence="1 2">
    <name type="scientific">Taxus chinensis</name>
    <name type="common">Chinese yew</name>
    <name type="synonym">Taxus wallichiana var. chinensis</name>
    <dbReference type="NCBI Taxonomy" id="29808"/>
    <lineage>
        <taxon>Eukaryota</taxon>
        <taxon>Viridiplantae</taxon>
        <taxon>Streptophyta</taxon>
        <taxon>Embryophyta</taxon>
        <taxon>Tracheophyta</taxon>
        <taxon>Spermatophyta</taxon>
        <taxon>Pinopsida</taxon>
        <taxon>Pinidae</taxon>
        <taxon>Conifers II</taxon>
        <taxon>Cupressales</taxon>
        <taxon>Taxaceae</taxon>
        <taxon>Taxus</taxon>
    </lineage>
</organism>
<dbReference type="Proteomes" id="UP000824469">
    <property type="component" value="Unassembled WGS sequence"/>
</dbReference>
<proteinExistence type="predicted"/>